<evidence type="ECO:0000259" key="6">
    <source>
        <dbReference type="Pfam" id="PF22505"/>
    </source>
</evidence>
<keyword evidence="3" id="KW-0862">Zinc</keyword>
<reference evidence="7 8" key="1">
    <citation type="journal article" date="2016" name="Nat. Commun.">
        <title>Thousands of microbial genomes shed light on interconnected biogeochemical processes in an aquifer system.</title>
        <authorList>
            <person name="Anantharaman K."/>
            <person name="Brown C.T."/>
            <person name="Hug L.A."/>
            <person name="Sharon I."/>
            <person name="Castelle C.J."/>
            <person name="Probst A.J."/>
            <person name="Thomas B.C."/>
            <person name="Singh A."/>
            <person name="Wilkins M.J."/>
            <person name="Karaoz U."/>
            <person name="Brodie E.L."/>
            <person name="Williams K.H."/>
            <person name="Hubbard S.S."/>
            <person name="Banfield J.F."/>
        </authorList>
    </citation>
    <scope>NUCLEOTIDE SEQUENCE [LARGE SCALE GENOMIC DNA]</scope>
</reference>
<feature type="domain" description="Zn-dependent metallo-hydrolase RNA specificity" evidence="4">
    <location>
        <begin position="72"/>
        <end position="117"/>
    </location>
</feature>
<evidence type="ECO:0000256" key="2">
    <source>
        <dbReference type="ARBA" id="ARBA00022801"/>
    </source>
</evidence>
<dbReference type="Pfam" id="PF22505">
    <property type="entry name" value="RNase_J_b_CASP"/>
    <property type="match status" value="1"/>
</dbReference>
<organism evidence="7 8">
    <name type="scientific">Candidatus Taylorbacteria bacterium RIFCSPLOWO2_01_FULL_45_15b</name>
    <dbReference type="NCBI Taxonomy" id="1802319"/>
    <lineage>
        <taxon>Bacteria</taxon>
        <taxon>Candidatus Tayloriibacteriota</taxon>
    </lineage>
</organism>
<dbReference type="STRING" id="1802319.A2928_02740"/>
<evidence type="ECO:0000256" key="1">
    <source>
        <dbReference type="ARBA" id="ARBA00022723"/>
    </source>
</evidence>
<gene>
    <name evidence="7" type="ORF">A2928_02740</name>
</gene>
<feature type="domain" description="Ribonuclease J beta-CASP" evidence="6">
    <location>
        <begin position="2"/>
        <end position="64"/>
    </location>
</feature>
<feature type="domain" description="Ribonuclease J C-terminal" evidence="5">
    <location>
        <begin position="173"/>
        <end position="273"/>
    </location>
</feature>
<accession>A0A1G2NBA5</accession>
<evidence type="ECO:0000313" key="7">
    <source>
        <dbReference type="EMBL" id="OHA32602.1"/>
    </source>
</evidence>
<evidence type="ECO:0000256" key="3">
    <source>
        <dbReference type="ARBA" id="ARBA00022833"/>
    </source>
</evidence>
<sequence length="275" mass="30964">MDNYPPSKIVAVATGAQGDEFAALMRMATKEHKYFKINKNDTILLSSSIIPGNERSVQKLKDNLSRQGAKIIHYRISDVHSSGHANRDETAWIHKQIKPRFFMPVHGYHYMLRVHADISMSVGTPESHIVVPDNGSIVEIREKGEKMIVLKEKAPSNIVMVDGFAIGEIQEVVIRDRQMLSQDGMFVIIATVNATTGKLKKSPDIISRGFVYLRESQELLRQARYIIKKTVEESTEGMNPINFDYVKANVSDALSKYLFQKTAKRPIVIPVLLGI</sequence>
<dbReference type="InterPro" id="IPR042173">
    <property type="entry name" value="RNase_J_2"/>
</dbReference>
<dbReference type="PANTHER" id="PTHR43694">
    <property type="entry name" value="RIBONUCLEASE J"/>
    <property type="match status" value="1"/>
</dbReference>
<dbReference type="Pfam" id="PF07521">
    <property type="entry name" value="RMMBL"/>
    <property type="match status" value="1"/>
</dbReference>
<dbReference type="Proteomes" id="UP000176221">
    <property type="component" value="Unassembled WGS sequence"/>
</dbReference>
<dbReference type="EMBL" id="MHRX01000040">
    <property type="protein sequence ID" value="OHA32602.1"/>
    <property type="molecule type" value="Genomic_DNA"/>
</dbReference>
<proteinExistence type="predicted"/>
<dbReference type="PANTHER" id="PTHR43694:SF1">
    <property type="entry name" value="RIBONUCLEASE J"/>
    <property type="match status" value="1"/>
</dbReference>
<protein>
    <submittedName>
        <fullName evidence="7">Uncharacterized protein</fullName>
    </submittedName>
</protein>
<evidence type="ECO:0000313" key="8">
    <source>
        <dbReference type="Proteomes" id="UP000176221"/>
    </source>
</evidence>
<name>A0A1G2NBA5_9BACT</name>
<dbReference type="Pfam" id="PF17770">
    <property type="entry name" value="RNase_J_C"/>
    <property type="match status" value="1"/>
</dbReference>
<dbReference type="InterPro" id="IPR036866">
    <property type="entry name" value="RibonucZ/Hydroxyglut_hydro"/>
</dbReference>
<dbReference type="InterPro" id="IPR011108">
    <property type="entry name" value="RMMBL"/>
</dbReference>
<dbReference type="Gene3D" id="3.60.15.10">
    <property type="entry name" value="Ribonuclease Z/Hydroxyacylglutathione hydrolase-like"/>
    <property type="match status" value="1"/>
</dbReference>
<dbReference type="GO" id="GO:0046872">
    <property type="term" value="F:metal ion binding"/>
    <property type="evidence" value="ECO:0007669"/>
    <property type="project" value="UniProtKB-KW"/>
</dbReference>
<dbReference type="Gene3D" id="3.40.50.10710">
    <property type="entry name" value="Metallo-hydrolase/oxidoreductase"/>
    <property type="match status" value="1"/>
</dbReference>
<dbReference type="SUPFAM" id="SSF56281">
    <property type="entry name" value="Metallo-hydrolase/oxidoreductase"/>
    <property type="match status" value="1"/>
</dbReference>
<evidence type="ECO:0000259" key="4">
    <source>
        <dbReference type="Pfam" id="PF07521"/>
    </source>
</evidence>
<dbReference type="AlphaFoldDB" id="A0A1G2NBA5"/>
<keyword evidence="2" id="KW-0378">Hydrolase</keyword>
<dbReference type="InterPro" id="IPR055132">
    <property type="entry name" value="RNase_J_b_CASP"/>
</dbReference>
<keyword evidence="1" id="KW-0479">Metal-binding</keyword>
<evidence type="ECO:0000259" key="5">
    <source>
        <dbReference type="Pfam" id="PF17770"/>
    </source>
</evidence>
<dbReference type="GO" id="GO:0016787">
    <property type="term" value="F:hydrolase activity"/>
    <property type="evidence" value="ECO:0007669"/>
    <property type="project" value="UniProtKB-KW"/>
</dbReference>
<comment type="caution">
    <text evidence="7">The sequence shown here is derived from an EMBL/GenBank/DDBJ whole genome shotgun (WGS) entry which is preliminary data.</text>
</comment>
<dbReference type="InterPro" id="IPR041636">
    <property type="entry name" value="RNase_J_C"/>
</dbReference>
<dbReference type="Gene3D" id="3.10.20.580">
    <property type="match status" value="1"/>
</dbReference>